<feature type="transmembrane region" description="Helical" evidence="1">
    <location>
        <begin position="201"/>
        <end position="221"/>
    </location>
</feature>
<protein>
    <recommendedName>
        <fullName evidence="3">Hedgehog/Intein (Hint) domain-containing protein</fullName>
    </recommendedName>
</protein>
<evidence type="ECO:0000256" key="1">
    <source>
        <dbReference type="SAM" id="Phobius"/>
    </source>
</evidence>
<evidence type="ECO:0000313" key="2">
    <source>
        <dbReference type="EMBL" id="QHT83187.1"/>
    </source>
</evidence>
<keyword evidence="1" id="KW-1133">Transmembrane helix</keyword>
<proteinExistence type="predicted"/>
<reference evidence="2" key="1">
    <citation type="journal article" date="2020" name="Nature">
        <title>Giant virus diversity and host interactions through global metagenomics.</title>
        <authorList>
            <person name="Schulz F."/>
            <person name="Roux S."/>
            <person name="Paez-Espino D."/>
            <person name="Jungbluth S."/>
            <person name="Walsh D.A."/>
            <person name="Denef V.J."/>
            <person name="McMahon K.D."/>
            <person name="Konstantinidis K.T."/>
            <person name="Eloe-Fadrosh E.A."/>
            <person name="Kyrpides N.C."/>
            <person name="Woyke T."/>
        </authorList>
    </citation>
    <scope>NUCLEOTIDE SEQUENCE</scope>
    <source>
        <strain evidence="2">GVMAG-M-3300023184-167</strain>
    </source>
</reference>
<name>A0A6C0HS75_9ZZZZ</name>
<accession>A0A6C0HS75</accession>
<evidence type="ECO:0008006" key="3">
    <source>
        <dbReference type="Google" id="ProtNLM"/>
    </source>
</evidence>
<organism evidence="2">
    <name type="scientific">viral metagenome</name>
    <dbReference type="NCBI Taxonomy" id="1070528"/>
    <lineage>
        <taxon>unclassified sequences</taxon>
        <taxon>metagenomes</taxon>
        <taxon>organismal metagenomes</taxon>
    </lineage>
</organism>
<feature type="transmembrane region" description="Helical" evidence="1">
    <location>
        <begin position="27"/>
        <end position="47"/>
    </location>
</feature>
<keyword evidence="1" id="KW-0812">Transmembrane</keyword>
<keyword evidence="1" id="KW-0472">Membrane</keyword>
<dbReference type="AlphaFoldDB" id="A0A6C0HS75"/>
<sequence length="460" mass="53889">MDEREKISYITRMYSELTFLEIYQKELVFVVLLTIFEIVAITYFYLFKNSKFFKENWQEFRCNWTVIPFAGFINKPDNKTIAEYTKENYNYCTDRSMKLSMNEQFESKFQTQSFINDMITGMNDLIAKTISASNTSNKDVNDNIDDGTNVIYNIFGKLHVGFVLLMDILRKLSKILETIVNFALTGITWGTLFFKMLISSVMLLLIVLFTTTVIPVLPVIWLWPPLIIFPLVFIFLIVVSGTFKQTVFMIVNELSKVEPFTGMKPKLNLCFGGETMINTKNGYKKIKHVKVGDILKDKSIVTATFKTVAVSNVFVLDGIVVSGEHYVKHKNWIKVKDHPKSLPFFYKKCLYCLNTTSKKIKIRNHVFLDWDDLHPKRRKRVMKKHVDYGFSPLFLIKMVNGEYKQIIDIEPNDILNENIRVVATVCLDKKFHIVTDRGYFINEKFYMDYNFNIDKLFYLF</sequence>
<feature type="transmembrane region" description="Helical" evidence="1">
    <location>
        <begin position="227"/>
        <end position="251"/>
    </location>
</feature>
<dbReference type="EMBL" id="MN740006">
    <property type="protein sequence ID" value="QHT83187.1"/>
    <property type="molecule type" value="Genomic_DNA"/>
</dbReference>